<dbReference type="Proteomes" id="UP000553632">
    <property type="component" value="Unassembled WGS sequence"/>
</dbReference>
<protein>
    <submittedName>
        <fullName evidence="2">Uncharacterized protein</fullName>
    </submittedName>
</protein>
<sequence length="514" mass="57108">MAHGGEPGPLLEFLGLDSVEALHYLTPVDLDEHLRAQDASPAMKAAMRRLFQLHCKPFCTSTSSTTSLSRPSQAPLPASVGAQNPSLLLTYDLSLSGTDHVPANTPTTFLAAYCGRTDDRPPYLHKHNPASSTPQTSTSPSPTTMVCVAGSAHAAPSPADCTVRSPAFGSSRLVIDTGCSHSLLSHVAALHLQRHIGNRSTTLALDPVATNPVLALVLMGNRLRKISYSDVDSLITLCFFHFSKNVLKRFRELRMFAYSERHLRSKRARCYYNILALAFLPVDLVPTALLTACQELGAPGYDYIVSYLSECYVRPNALYPVKQWNQRRGVEAVLYALIQVDFDADNLDDWFFVARGHMRRLKPPDASDGEAELEPFPFPWDEGPAPVRGSSARSRQADKGAPRRDPHPMRLPIPQGGARIVPTRTLLRHLQDPLLQPWYNQIQVRREELVALIYRLPYMPHPEVLTLLRAFRNALQPQCSNRPTEAPTQVKTHYVLHADIMAEFSFGQTHHPPV</sequence>
<feature type="region of interest" description="Disordered" evidence="1">
    <location>
        <begin position="363"/>
        <end position="415"/>
    </location>
</feature>
<comment type="caution">
    <text evidence="2">The sequence shown here is derived from an EMBL/GenBank/DDBJ whole genome shotgun (WGS) entry which is preliminary data.</text>
</comment>
<feature type="compositionally biased region" description="Low complexity" evidence="1">
    <location>
        <begin position="131"/>
        <end position="144"/>
    </location>
</feature>
<evidence type="ECO:0000313" key="3">
    <source>
        <dbReference type="Proteomes" id="UP000553632"/>
    </source>
</evidence>
<gene>
    <name evidence="2" type="ORF">FOZ63_015031</name>
</gene>
<name>A0A7J6S417_PEROL</name>
<keyword evidence="3" id="KW-1185">Reference proteome</keyword>
<proteinExistence type="predicted"/>
<accession>A0A7J6S417</accession>
<reference evidence="2 3" key="1">
    <citation type="submission" date="2020-04" db="EMBL/GenBank/DDBJ databases">
        <title>Perkinsus olseni comparative genomics.</title>
        <authorList>
            <person name="Bogema D.R."/>
        </authorList>
    </citation>
    <scope>NUCLEOTIDE SEQUENCE [LARGE SCALE GENOMIC DNA]</scope>
    <source>
        <strain evidence="2 3">ATCC PRA-207</strain>
    </source>
</reference>
<organism evidence="2 3">
    <name type="scientific">Perkinsus olseni</name>
    <name type="common">Perkinsus atlanticus</name>
    <dbReference type="NCBI Taxonomy" id="32597"/>
    <lineage>
        <taxon>Eukaryota</taxon>
        <taxon>Sar</taxon>
        <taxon>Alveolata</taxon>
        <taxon>Perkinsozoa</taxon>
        <taxon>Perkinsea</taxon>
        <taxon>Perkinsida</taxon>
        <taxon>Perkinsidae</taxon>
        <taxon>Perkinsus</taxon>
    </lineage>
</organism>
<feature type="compositionally biased region" description="Basic and acidic residues" evidence="1">
    <location>
        <begin position="395"/>
        <end position="408"/>
    </location>
</feature>
<dbReference type="AlphaFoldDB" id="A0A7J6S417"/>
<dbReference type="EMBL" id="JABANO010020916">
    <property type="protein sequence ID" value="KAF4727694.1"/>
    <property type="molecule type" value="Genomic_DNA"/>
</dbReference>
<feature type="region of interest" description="Disordered" evidence="1">
    <location>
        <begin position="121"/>
        <end position="144"/>
    </location>
</feature>
<evidence type="ECO:0000256" key="1">
    <source>
        <dbReference type="SAM" id="MobiDB-lite"/>
    </source>
</evidence>
<evidence type="ECO:0000313" key="2">
    <source>
        <dbReference type="EMBL" id="KAF4727694.1"/>
    </source>
</evidence>